<gene>
    <name evidence="1" type="ORF">ERS370000_02399</name>
</gene>
<dbReference type="EMBL" id="CYTK01000003">
    <property type="protein sequence ID" value="CUJ00488.1"/>
    <property type="molecule type" value="Genomic_DNA"/>
</dbReference>
<name>A0AAD2IZ33_ACHAE</name>
<reference evidence="1 2" key="1">
    <citation type="submission" date="2015-09" db="EMBL/GenBank/DDBJ databases">
        <authorList>
            <consortium name="Pathogen Informatics"/>
        </authorList>
    </citation>
    <scope>NUCLEOTIDE SEQUENCE [LARGE SCALE GENOMIC DNA]</scope>
    <source>
        <strain evidence="1 2">2789STDY5608625</strain>
    </source>
</reference>
<proteinExistence type="predicted"/>
<accession>A0AAD2IZ33</accession>
<dbReference type="AlphaFoldDB" id="A0AAD2IZ33"/>
<protein>
    <recommendedName>
        <fullName evidence="3">Mu-like prophage protein gpG</fullName>
    </recommendedName>
</protein>
<sequence>MAAVTFKGGDALMARLKEIADKAGDGGTLRTGFLENATYPDGTPVAYVAAIQEYGSPEAGIPPRSFFRTMISAKQKNWPRALGALAKNNDYDIDKALGQMGQGIKGQLQESIQALDGPALSPVTLLLRERFGNHPEEISFADVQQARRDVATGTVPNVTGTQAKPLVWTGHMLNSVDYEVDT</sequence>
<evidence type="ECO:0000313" key="1">
    <source>
        <dbReference type="EMBL" id="CUJ00488.1"/>
    </source>
</evidence>
<dbReference type="Proteomes" id="UP000044098">
    <property type="component" value="Unassembled WGS sequence"/>
</dbReference>
<dbReference type="RefSeq" id="WP_082400902.1">
    <property type="nucleotide sequence ID" value="NZ_CYTK01000003.1"/>
</dbReference>
<organism evidence="1 2">
    <name type="scientific">Achromobacter aegrifaciens</name>
    <dbReference type="NCBI Taxonomy" id="1287736"/>
    <lineage>
        <taxon>Bacteria</taxon>
        <taxon>Pseudomonadati</taxon>
        <taxon>Pseudomonadota</taxon>
        <taxon>Betaproteobacteria</taxon>
        <taxon>Burkholderiales</taxon>
        <taxon>Alcaligenaceae</taxon>
        <taxon>Achromobacter</taxon>
    </lineage>
</organism>
<evidence type="ECO:0008006" key="3">
    <source>
        <dbReference type="Google" id="ProtNLM"/>
    </source>
</evidence>
<comment type="caution">
    <text evidence="1">The sequence shown here is derived from an EMBL/GenBank/DDBJ whole genome shotgun (WGS) entry which is preliminary data.</text>
</comment>
<evidence type="ECO:0000313" key="2">
    <source>
        <dbReference type="Proteomes" id="UP000044098"/>
    </source>
</evidence>